<accession>A0A7S2MIZ4</accession>
<protein>
    <submittedName>
        <fullName evidence="1">Uncharacterized protein</fullName>
    </submittedName>
</protein>
<name>A0A7S2MIZ4_9EUKA</name>
<dbReference type="AlphaFoldDB" id="A0A7S2MIZ4"/>
<proteinExistence type="predicted"/>
<evidence type="ECO:0000313" key="1">
    <source>
        <dbReference type="EMBL" id="CAD9486090.1"/>
    </source>
</evidence>
<reference evidence="1" key="1">
    <citation type="submission" date="2021-01" db="EMBL/GenBank/DDBJ databases">
        <authorList>
            <person name="Corre E."/>
            <person name="Pelletier E."/>
            <person name="Niang G."/>
            <person name="Scheremetjew M."/>
            <person name="Finn R."/>
            <person name="Kale V."/>
            <person name="Holt S."/>
            <person name="Cochrane G."/>
            <person name="Meng A."/>
            <person name="Brown T."/>
            <person name="Cohen L."/>
        </authorList>
    </citation>
    <scope>NUCLEOTIDE SEQUENCE</scope>
    <source>
        <strain evidence="1">UTEX LB 985</strain>
    </source>
</reference>
<dbReference type="EMBL" id="HBGU01047895">
    <property type="protein sequence ID" value="CAD9486090.1"/>
    <property type="molecule type" value="Transcribed_RNA"/>
</dbReference>
<gene>
    <name evidence="1" type="ORF">CBRE1094_LOCUS26071</name>
</gene>
<organism evidence="1">
    <name type="scientific">Haptolina brevifila</name>
    <dbReference type="NCBI Taxonomy" id="156173"/>
    <lineage>
        <taxon>Eukaryota</taxon>
        <taxon>Haptista</taxon>
        <taxon>Haptophyta</taxon>
        <taxon>Prymnesiophyceae</taxon>
        <taxon>Prymnesiales</taxon>
        <taxon>Prymnesiaceae</taxon>
        <taxon>Haptolina</taxon>
    </lineage>
</organism>
<sequence length="180" mass="19651">MPQPTQYASGLPSEITFTADQLPWTNQNATIPIYTFQQLDQCNVTSIRNKARFLVDKIGEQALPPLKASGTKDELMAWIIDVQIKTIAIGAKIVGVQPRHLGAPADWGNADDMGYFGGDNYLAKSTENYANGNLPPQPMHKVQPAHRGLNFEESQIVNREEAASGFSQAKARNAGSIRLG</sequence>